<dbReference type="InterPro" id="IPR013818">
    <property type="entry name" value="Lipase"/>
</dbReference>
<feature type="domain" description="Lipase" evidence="5">
    <location>
        <begin position="11"/>
        <end position="134"/>
    </location>
</feature>
<dbReference type="OrthoDB" id="7907111at2759"/>
<comment type="subcellular location">
    <subcellularLocation>
        <location evidence="1">Secreted</location>
    </subcellularLocation>
</comment>
<evidence type="ECO:0000313" key="6">
    <source>
        <dbReference type="EMBL" id="CRL05724.1"/>
    </source>
</evidence>
<dbReference type="PANTHER" id="PTHR11610:SF104">
    <property type="entry name" value="AGAP010328-PA"/>
    <property type="match status" value="1"/>
</dbReference>
<evidence type="ECO:0000256" key="1">
    <source>
        <dbReference type="ARBA" id="ARBA00004613"/>
    </source>
</evidence>
<dbReference type="GO" id="GO:0016042">
    <property type="term" value="P:lipid catabolic process"/>
    <property type="evidence" value="ECO:0007669"/>
    <property type="project" value="TreeGrafter"/>
</dbReference>
<keyword evidence="7" id="KW-1185">Reference proteome</keyword>
<evidence type="ECO:0000259" key="5">
    <source>
        <dbReference type="Pfam" id="PF00151"/>
    </source>
</evidence>
<dbReference type="GO" id="GO:0005615">
    <property type="term" value="C:extracellular space"/>
    <property type="evidence" value="ECO:0007669"/>
    <property type="project" value="TreeGrafter"/>
</dbReference>
<evidence type="ECO:0000256" key="3">
    <source>
        <dbReference type="ARBA" id="ARBA00022525"/>
    </source>
</evidence>
<dbReference type="Proteomes" id="UP000183832">
    <property type="component" value="Unassembled WGS sequence"/>
</dbReference>
<dbReference type="InterPro" id="IPR029058">
    <property type="entry name" value="AB_hydrolase_fold"/>
</dbReference>
<evidence type="ECO:0000256" key="2">
    <source>
        <dbReference type="ARBA" id="ARBA00010701"/>
    </source>
</evidence>
<dbReference type="InterPro" id="IPR000734">
    <property type="entry name" value="TAG_lipase"/>
</dbReference>
<dbReference type="Gene3D" id="3.40.50.1820">
    <property type="entry name" value="alpha/beta hydrolase"/>
    <property type="match status" value="1"/>
</dbReference>
<dbReference type="PANTHER" id="PTHR11610">
    <property type="entry name" value="LIPASE"/>
    <property type="match status" value="1"/>
</dbReference>
<accession>A0A1J1J1T8</accession>
<comment type="similarity">
    <text evidence="2 4">Belongs to the AB hydrolase superfamily. Lipase family.</text>
</comment>
<protein>
    <submittedName>
        <fullName evidence="6">CLUMA_CG018754, isoform A</fullName>
    </submittedName>
</protein>
<evidence type="ECO:0000256" key="4">
    <source>
        <dbReference type="RuleBase" id="RU004262"/>
    </source>
</evidence>
<dbReference type="GO" id="GO:0017171">
    <property type="term" value="F:serine hydrolase activity"/>
    <property type="evidence" value="ECO:0007669"/>
    <property type="project" value="TreeGrafter"/>
</dbReference>
<keyword evidence="3" id="KW-0964">Secreted</keyword>
<organism evidence="6 7">
    <name type="scientific">Clunio marinus</name>
    <dbReference type="NCBI Taxonomy" id="568069"/>
    <lineage>
        <taxon>Eukaryota</taxon>
        <taxon>Metazoa</taxon>
        <taxon>Ecdysozoa</taxon>
        <taxon>Arthropoda</taxon>
        <taxon>Hexapoda</taxon>
        <taxon>Insecta</taxon>
        <taxon>Pterygota</taxon>
        <taxon>Neoptera</taxon>
        <taxon>Endopterygota</taxon>
        <taxon>Diptera</taxon>
        <taxon>Nematocera</taxon>
        <taxon>Chironomoidea</taxon>
        <taxon>Chironomidae</taxon>
        <taxon>Clunio</taxon>
    </lineage>
</organism>
<name>A0A1J1J1T8_9DIPT</name>
<dbReference type="GO" id="GO:0016298">
    <property type="term" value="F:lipase activity"/>
    <property type="evidence" value="ECO:0007669"/>
    <property type="project" value="InterPro"/>
</dbReference>
<reference evidence="6 7" key="1">
    <citation type="submission" date="2015-04" db="EMBL/GenBank/DDBJ databases">
        <authorList>
            <person name="Syromyatnikov M.Y."/>
            <person name="Popov V.N."/>
        </authorList>
    </citation>
    <scope>NUCLEOTIDE SEQUENCE [LARGE SCALE GENOMIC DNA]</scope>
</reference>
<gene>
    <name evidence="6" type="primary">similar to AGAP010328-PA</name>
    <name evidence="6" type="ORF">CLUMA_CG018754</name>
</gene>
<dbReference type="AlphaFoldDB" id="A0A1J1J1T8"/>
<dbReference type="STRING" id="568069.A0A1J1J1T8"/>
<sequence>DRGKLPSLLDNELIQSGCNSSEKYAIVVHGWLESIDTDWVHVLIDNLQRFRGGCIIFMDYSNHSIAQDYFDLVRKFNPLTQVLLDKLNHLETQGFNPDNLFMYGFSFGAQLVINAGVQYGFNKIAEIDGIHTSGNKGTIKRNCHQDWMMGRCGRVQEAAGPAPRGSHGLCPHFYNSAFSHDFYATENIFGCVSRRIATNIPESFKMGYTETRKNQVYGDLFSPTGECYPYNYFNGNGAIPEGRGLRKLARRRQIHVRARFEQPKCSAANSK</sequence>
<dbReference type="SUPFAM" id="SSF53474">
    <property type="entry name" value="alpha/beta-Hydrolases"/>
    <property type="match status" value="1"/>
</dbReference>
<evidence type="ECO:0000313" key="7">
    <source>
        <dbReference type="Proteomes" id="UP000183832"/>
    </source>
</evidence>
<proteinExistence type="inferred from homology"/>
<dbReference type="Pfam" id="PF00151">
    <property type="entry name" value="Lipase"/>
    <property type="match status" value="1"/>
</dbReference>
<feature type="non-terminal residue" evidence="6">
    <location>
        <position position="1"/>
    </location>
</feature>
<dbReference type="EMBL" id="CVRI01000065">
    <property type="protein sequence ID" value="CRL05724.1"/>
    <property type="molecule type" value="Genomic_DNA"/>
</dbReference>